<accession>A0A7Y9IUI1</accession>
<organism evidence="8 9">
    <name type="scientific">Pigmentiphaga litoralis</name>
    <dbReference type="NCBI Taxonomy" id="516702"/>
    <lineage>
        <taxon>Bacteria</taxon>
        <taxon>Pseudomonadati</taxon>
        <taxon>Pseudomonadota</taxon>
        <taxon>Betaproteobacteria</taxon>
        <taxon>Burkholderiales</taxon>
        <taxon>Alcaligenaceae</taxon>
        <taxon>Pigmentiphaga</taxon>
    </lineage>
</organism>
<evidence type="ECO:0000256" key="3">
    <source>
        <dbReference type="ARBA" id="ARBA00022692"/>
    </source>
</evidence>
<feature type="transmembrane region" description="Helical" evidence="6">
    <location>
        <begin position="56"/>
        <end position="77"/>
    </location>
</feature>
<feature type="transmembrane region" description="Helical" evidence="6">
    <location>
        <begin position="220"/>
        <end position="242"/>
    </location>
</feature>
<keyword evidence="9" id="KW-1185">Reference proteome</keyword>
<dbReference type="InterPro" id="IPR020846">
    <property type="entry name" value="MFS_dom"/>
</dbReference>
<feature type="transmembrane region" description="Helical" evidence="6">
    <location>
        <begin position="349"/>
        <end position="371"/>
    </location>
</feature>
<evidence type="ECO:0000256" key="4">
    <source>
        <dbReference type="ARBA" id="ARBA00022989"/>
    </source>
</evidence>
<evidence type="ECO:0000313" key="8">
    <source>
        <dbReference type="EMBL" id="NYE83287.1"/>
    </source>
</evidence>
<reference evidence="8 9" key="1">
    <citation type="submission" date="2020-07" db="EMBL/GenBank/DDBJ databases">
        <title>Genomic Encyclopedia of Type Strains, Phase IV (KMG-V): Genome sequencing to study the core and pangenomes of soil and plant-associated prokaryotes.</title>
        <authorList>
            <person name="Whitman W."/>
        </authorList>
    </citation>
    <scope>NUCLEOTIDE SEQUENCE [LARGE SCALE GENOMIC DNA]</scope>
    <source>
        <strain evidence="8 9">SAS40</strain>
    </source>
</reference>
<evidence type="ECO:0000256" key="2">
    <source>
        <dbReference type="ARBA" id="ARBA00022475"/>
    </source>
</evidence>
<dbReference type="SUPFAM" id="SSF103473">
    <property type="entry name" value="MFS general substrate transporter"/>
    <property type="match status" value="1"/>
</dbReference>
<evidence type="ECO:0000256" key="1">
    <source>
        <dbReference type="ARBA" id="ARBA00004651"/>
    </source>
</evidence>
<dbReference type="AlphaFoldDB" id="A0A7Y9IUI1"/>
<feature type="transmembrane region" description="Helical" evidence="6">
    <location>
        <begin position="174"/>
        <end position="193"/>
    </location>
</feature>
<dbReference type="PROSITE" id="PS50850">
    <property type="entry name" value="MFS"/>
    <property type="match status" value="1"/>
</dbReference>
<dbReference type="InterPro" id="IPR050189">
    <property type="entry name" value="MFS_Efflux_Transporters"/>
</dbReference>
<dbReference type="Pfam" id="PF07690">
    <property type="entry name" value="MFS_1"/>
    <property type="match status" value="1"/>
</dbReference>
<name>A0A7Y9IUI1_9BURK</name>
<dbReference type="GO" id="GO:0005886">
    <property type="term" value="C:plasma membrane"/>
    <property type="evidence" value="ECO:0007669"/>
    <property type="project" value="UniProtKB-SubCell"/>
</dbReference>
<sequence length="416" mass="44778">MPPSDNNSAGLTRRQSIFIFACFAIAYFCSYGLRSVNAVLAPYITQDLKLNTSQLGWLSSAFFVSLAVMQAPLGVWLDRYGARRVESSLLLVAAIGSFVLVTADGFALTSLGRALIGCGVAASLMAPFSYFRRCYPADRQPQLALWILVAGTGGAVFFTTPAAALAAAWGWRSVHLASGISLAVIAALLWRFVPDADVQRLPAGQAPEDVSLRRLLRHPVILRAMPLAAVGQGSIIALQTLWAGPWMTDVLGMSASDSATALLWSMVAMMTGYVGMSVLSPPLQRRFGLTPIALVGYVICISAIFLIALLPLRGAWVLWLVVGVGVAPIMLMQPALAMQFPKEAAGRLVTLYNMFVFVGAFIAQWSVGLVVDLLRETGLSRPHAFMLTLGGVAILQTAAFVWFLYQERMARRNAAC</sequence>
<dbReference type="EMBL" id="JACBYR010000001">
    <property type="protein sequence ID" value="NYE83287.1"/>
    <property type="molecule type" value="Genomic_DNA"/>
</dbReference>
<keyword evidence="2" id="KW-1003">Cell membrane</keyword>
<dbReference type="GO" id="GO:0022857">
    <property type="term" value="F:transmembrane transporter activity"/>
    <property type="evidence" value="ECO:0007669"/>
    <property type="project" value="InterPro"/>
</dbReference>
<protein>
    <submittedName>
        <fullName evidence="8">Putative MFS family arabinose efflux permease</fullName>
    </submittedName>
</protein>
<feature type="transmembrane region" description="Helical" evidence="6">
    <location>
        <begin position="17"/>
        <end position="36"/>
    </location>
</feature>
<proteinExistence type="predicted"/>
<keyword evidence="4 6" id="KW-1133">Transmembrane helix</keyword>
<feature type="domain" description="Major facilitator superfamily (MFS) profile" evidence="7">
    <location>
        <begin position="18"/>
        <end position="409"/>
    </location>
</feature>
<evidence type="ECO:0000256" key="6">
    <source>
        <dbReference type="SAM" id="Phobius"/>
    </source>
</evidence>
<dbReference type="InterPro" id="IPR036259">
    <property type="entry name" value="MFS_trans_sf"/>
</dbReference>
<dbReference type="PANTHER" id="PTHR43124">
    <property type="entry name" value="PURINE EFFLUX PUMP PBUE"/>
    <property type="match status" value="1"/>
</dbReference>
<dbReference type="Proteomes" id="UP000542125">
    <property type="component" value="Unassembled WGS sequence"/>
</dbReference>
<gene>
    <name evidence="8" type="ORF">FHW18_002558</name>
</gene>
<keyword evidence="3 6" id="KW-0812">Transmembrane</keyword>
<comment type="caution">
    <text evidence="8">The sequence shown here is derived from an EMBL/GenBank/DDBJ whole genome shotgun (WGS) entry which is preliminary data.</text>
</comment>
<dbReference type="PANTHER" id="PTHR43124:SF3">
    <property type="entry name" value="CHLORAMPHENICOL EFFLUX PUMP RV0191"/>
    <property type="match status" value="1"/>
</dbReference>
<dbReference type="InterPro" id="IPR011701">
    <property type="entry name" value="MFS"/>
</dbReference>
<evidence type="ECO:0000256" key="5">
    <source>
        <dbReference type="ARBA" id="ARBA00023136"/>
    </source>
</evidence>
<evidence type="ECO:0000313" key="9">
    <source>
        <dbReference type="Proteomes" id="UP000542125"/>
    </source>
</evidence>
<feature type="transmembrane region" description="Helical" evidence="6">
    <location>
        <begin position="292"/>
        <end position="310"/>
    </location>
</feature>
<feature type="transmembrane region" description="Helical" evidence="6">
    <location>
        <begin position="262"/>
        <end position="280"/>
    </location>
</feature>
<feature type="transmembrane region" description="Helical" evidence="6">
    <location>
        <begin position="383"/>
        <end position="405"/>
    </location>
</feature>
<comment type="subcellular location">
    <subcellularLocation>
        <location evidence="1">Cell membrane</location>
        <topology evidence="1">Multi-pass membrane protein</topology>
    </subcellularLocation>
</comment>
<feature type="transmembrane region" description="Helical" evidence="6">
    <location>
        <begin position="316"/>
        <end position="337"/>
    </location>
</feature>
<feature type="transmembrane region" description="Helical" evidence="6">
    <location>
        <begin position="143"/>
        <end position="168"/>
    </location>
</feature>
<feature type="transmembrane region" description="Helical" evidence="6">
    <location>
        <begin position="89"/>
        <end position="108"/>
    </location>
</feature>
<dbReference type="Gene3D" id="1.20.1250.20">
    <property type="entry name" value="MFS general substrate transporter like domains"/>
    <property type="match status" value="1"/>
</dbReference>
<evidence type="ECO:0000259" key="7">
    <source>
        <dbReference type="PROSITE" id="PS50850"/>
    </source>
</evidence>
<keyword evidence="5 6" id="KW-0472">Membrane</keyword>
<feature type="transmembrane region" description="Helical" evidence="6">
    <location>
        <begin position="114"/>
        <end position="131"/>
    </location>
</feature>
<dbReference type="RefSeq" id="WP_179586822.1">
    <property type="nucleotide sequence ID" value="NZ_JACBYR010000001.1"/>
</dbReference>